<dbReference type="PRINTS" id="PR00413">
    <property type="entry name" value="HADHALOGNASE"/>
</dbReference>
<organism evidence="2 3">
    <name type="scientific">Taibaiella chishuiensis</name>
    <dbReference type="NCBI Taxonomy" id="1434707"/>
    <lineage>
        <taxon>Bacteria</taxon>
        <taxon>Pseudomonadati</taxon>
        <taxon>Bacteroidota</taxon>
        <taxon>Chitinophagia</taxon>
        <taxon>Chitinophagales</taxon>
        <taxon>Chitinophagaceae</taxon>
        <taxon>Taibaiella</taxon>
    </lineage>
</organism>
<evidence type="ECO:0000256" key="1">
    <source>
        <dbReference type="ARBA" id="ARBA00022801"/>
    </source>
</evidence>
<dbReference type="SFLD" id="SFLDS00003">
    <property type="entry name" value="Haloacid_Dehalogenase"/>
    <property type="match status" value="1"/>
</dbReference>
<dbReference type="Pfam" id="PF00702">
    <property type="entry name" value="Hydrolase"/>
    <property type="match status" value="1"/>
</dbReference>
<dbReference type="GO" id="GO:0016787">
    <property type="term" value="F:hydrolase activity"/>
    <property type="evidence" value="ECO:0007669"/>
    <property type="project" value="UniProtKB-KW"/>
</dbReference>
<dbReference type="RefSeq" id="WP_106523963.1">
    <property type="nucleotide sequence ID" value="NZ_PYGD01000007.1"/>
</dbReference>
<dbReference type="NCBIfam" id="TIGR01549">
    <property type="entry name" value="HAD-SF-IA-v1"/>
    <property type="match status" value="1"/>
</dbReference>
<dbReference type="PANTHER" id="PTHR43316:SF3">
    <property type="entry name" value="HALOACID DEHALOGENASE, TYPE II (AFU_ORTHOLOGUE AFUA_2G07750)-RELATED"/>
    <property type="match status" value="1"/>
</dbReference>
<dbReference type="InterPro" id="IPR051540">
    <property type="entry name" value="S-2-haloacid_dehalogenase"/>
</dbReference>
<dbReference type="PANTHER" id="PTHR43316">
    <property type="entry name" value="HYDROLASE, HALOACID DELAHOGENASE-RELATED"/>
    <property type="match status" value="1"/>
</dbReference>
<gene>
    <name evidence="2" type="ORF">B0I18_10793</name>
</gene>
<reference evidence="2 3" key="1">
    <citation type="submission" date="2018-03" db="EMBL/GenBank/DDBJ databases">
        <title>Genomic Encyclopedia of Type Strains, Phase III (KMG-III): the genomes of soil and plant-associated and newly described type strains.</title>
        <authorList>
            <person name="Whitman W."/>
        </authorList>
    </citation>
    <scope>NUCLEOTIDE SEQUENCE [LARGE SCALE GENOMIC DNA]</scope>
    <source>
        <strain evidence="2 3">CGMCC 1.12700</strain>
    </source>
</reference>
<dbReference type="InterPro" id="IPR006439">
    <property type="entry name" value="HAD-SF_hydro_IA"/>
</dbReference>
<dbReference type="OrthoDB" id="3669651at2"/>
<dbReference type="AlphaFoldDB" id="A0A2P8D0D4"/>
<dbReference type="Proteomes" id="UP000240572">
    <property type="component" value="Unassembled WGS sequence"/>
</dbReference>
<dbReference type="SUPFAM" id="SSF56784">
    <property type="entry name" value="HAD-like"/>
    <property type="match status" value="1"/>
</dbReference>
<dbReference type="SFLD" id="SFLDG01129">
    <property type="entry name" value="C1.5:_HAD__Beta-PGM__Phosphata"/>
    <property type="match status" value="1"/>
</dbReference>
<dbReference type="EMBL" id="PYGD01000007">
    <property type="protein sequence ID" value="PSK90683.1"/>
    <property type="molecule type" value="Genomic_DNA"/>
</dbReference>
<protein>
    <submittedName>
        <fullName evidence="2">Putative hydrolase of the HAD superfamily</fullName>
    </submittedName>
</protein>
<evidence type="ECO:0000313" key="2">
    <source>
        <dbReference type="EMBL" id="PSK90683.1"/>
    </source>
</evidence>
<sequence length="231" mass="26343">MELLRGLKHVSFDLWLTLIKSDPVFKPLRNQLFARYFDISRPAETVTQAFRYFDLLFNRINEKTGGNLQQTEMLYLILDHLGVSIETITAGDMQGYYHEMEQLFFRHHPQLIDKGTVTVLQAIKDQGCSVNILSNTGFILGSTLRQLLPVLGIGSYFDFQVYSDETGCSKPSADMYDQVWTRVKQYGTVVKEEVLHVGDNAIADYNGAQQFGFRSVLVDTQHNLLSNLFSN</sequence>
<keyword evidence="3" id="KW-1185">Reference proteome</keyword>
<comment type="caution">
    <text evidence="2">The sequence shown here is derived from an EMBL/GenBank/DDBJ whole genome shotgun (WGS) entry which is preliminary data.</text>
</comment>
<dbReference type="Gene3D" id="1.10.150.400">
    <property type="match status" value="1"/>
</dbReference>
<dbReference type="InterPro" id="IPR023214">
    <property type="entry name" value="HAD_sf"/>
</dbReference>
<keyword evidence="1 2" id="KW-0378">Hydrolase</keyword>
<evidence type="ECO:0000313" key="3">
    <source>
        <dbReference type="Proteomes" id="UP000240572"/>
    </source>
</evidence>
<dbReference type="Gene3D" id="3.40.50.1000">
    <property type="entry name" value="HAD superfamily/HAD-like"/>
    <property type="match status" value="1"/>
</dbReference>
<name>A0A2P8D0D4_9BACT</name>
<proteinExistence type="predicted"/>
<dbReference type="InterPro" id="IPR036412">
    <property type="entry name" value="HAD-like_sf"/>
</dbReference>
<accession>A0A2P8D0D4</accession>